<dbReference type="SUPFAM" id="SSF48371">
    <property type="entry name" value="ARM repeat"/>
    <property type="match status" value="1"/>
</dbReference>
<keyword evidence="2" id="KW-1185">Reference proteome</keyword>
<gene>
    <name evidence="1" type="ORF">M9Y10_009361</name>
</gene>
<organism evidence="1 2">
    <name type="scientific">Tritrichomonas musculus</name>
    <dbReference type="NCBI Taxonomy" id="1915356"/>
    <lineage>
        <taxon>Eukaryota</taxon>
        <taxon>Metamonada</taxon>
        <taxon>Parabasalia</taxon>
        <taxon>Tritrichomonadida</taxon>
        <taxon>Tritrichomonadidae</taxon>
        <taxon>Tritrichomonas</taxon>
    </lineage>
</organism>
<accession>A0ABR2IN36</accession>
<comment type="caution">
    <text evidence="1">The sequence shown here is derived from an EMBL/GenBank/DDBJ whole genome shotgun (WGS) entry which is preliminary data.</text>
</comment>
<name>A0ABR2IN36_9EUKA</name>
<evidence type="ECO:0000313" key="1">
    <source>
        <dbReference type="EMBL" id="KAK8866399.1"/>
    </source>
</evidence>
<dbReference type="Proteomes" id="UP001470230">
    <property type="component" value="Unassembled WGS sequence"/>
</dbReference>
<sequence>MMVFDNYKVESPSECKLDLFNEDNNCGFQIEESNQCFYFINEYTRMVNEQDVNVYNALQILIVYILQNYLHIDPSIYLKTGFLSQIISCLKSPNLRYLTFFDDICKVIELLTKNQMICEFLIKRCYDINVIDICAELIKDEPNVRISQHYLTIIINLLPTFFKFGHEETELYLDSISYSSSYFNLIKFVTRVICEAKDIFRPKAYLDILYGSIEKVDVNEALLSYVFLCFYYLTKKDMTHNDIMLIEDKMLFKYVIEYLDPKDENFLTYINSTKVMEPLFQYFDIVFSYENYNHVYYYEILFEYMNLSFFIHIIEKSTNSLIKKKCLNCIFLEITKEGLNNFVEVRDFLKDPNLFPFFARILKNGSFQERYLAFLIIMQKIKKSEKSAIASIYQLNIMDDVYDLIYYETGKSVLFYYILLLCLDEQNKGIEVACKIKDLCVVEEVENALMSESISDASKEYITDKLAKLENLMISVLKKA</sequence>
<evidence type="ECO:0000313" key="2">
    <source>
        <dbReference type="Proteomes" id="UP001470230"/>
    </source>
</evidence>
<proteinExistence type="predicted"/>
<dbReference type="InterPro" id="IPR016024">
    <property type="entry name" value="ARM-type_fold"/>
</dbReference>
<dbReference type="EMBL" id="JAPFFF010000015">
    <property type="protein sequence ID" value="KAK8866399.1"/>
    <property type="molecule type" value="Genomic_DNA"/>
</dbReference>
<protein>
    <submittedName>
        <fullName evidence="1">Uncharacterized protein</fullName>
    </submittedName>
</protein>
<reference evidence="1 2" key="1">
    <citation type="submission" date="2024-04" db="EMBL/GenBank/DDBJ databases">
        <title>Tritrichomonas musculus Genome.</title>
        <authorList>
            <person name="Alves-Ferreira E."/>
            <person name="Grigg M."/>
            <person name="Lorenzi H."/>
            <person name="Galac M."/>
        </authorList>
    </citation>
    <scope>NUCLEOTIDE SEQUENCE [LARGE SCALE GENOMIC DNA]</scope>
    <source>
        <strain evidence="1 2">EAF2021</strain>
    </source>
</reference>